<name>A0ABT3NSG1_9PROT</name>
<evidence type="ECO:0008006" key="3">
    <source>
        <dbReference type="Google" id="ProtNLM"/>
    </source>
</evidence>
<protein>
    <recommendedName>
        <fullName evidence="3">Cellulose biosynthesis protein BcsE</fullName>
    </recommendedName>
</protein>
<reference evidence="1 2" key="1">
    <citation type="submission" date="2022-10" db="EMBL/GenBank/DDBJ databases">
        <title>Roseococcus glaciei nov., sp. nov., isolated from glacier.</title>
        <authorList>
            <person name="Liu Q."/>
            <person name="Xin Y.-H."/>
        </authorList>
    </citation>
    <scope>NUCLEOTIDE SEQUENCE [LARGE SCALE GENOMIC DNA]</scope>
    <source>
        <strain evidence="1 2">MDT2-1-1</strain>
    </source>
</reference>
<gene>
    <name evidence="1" type="ORF">OF850_05625</name>
</gene>
<organism evidence="1 2">
    <name type="scientific">Sabulicella glaciei</name>
    <dbReference type="NCBI Taxonomy" id="2984948"/>
    <lineage>
        <taxon>Bacteria</taxon>
        <taxon>Pseudomonadati</taxon>
        <taxon>Pseudomonadota</taxon>
        <taxon>Alphaproteobacteria</taxon>
        <taxon>Acetobacterales</taxon>
        <taxon>Acetobacteraceae</taxon>
        <taxon>Sabulicella</taxon>
    </lineage>
</organism>
<dbReference type="RefSeq" id="WP_301588945.1">
    <property type="nucleotide sequence ID" value="NZ_JAPFQI010000002.1"/>
</dbReference>
<accession>A0ABT3NSG1</accession>
<sequence length="684" mass="72245">MSVESNILDADLSTASPNALRGHLDVVDARTGISGWVVNLGSPGTPVTVALHVGKERVARVTTSLPRPDIALPTAPSAAPGFHFGVQEIQSLLAFARARPSAPLSVRVAGTSGELRAVNPMPTVSEFLNSAADPTGLPMPLSRLLARDLPAALTELRRAAVPMAARPLPGVRDRVSGFIEAVATETSGLVWFIGWMHDSEEFALSGVIVDRVKYPAAMAYACFPRGDLPEGAQGVMGVMMTDWRSRDPHDVAMLHFGEGASLHLRSNAPLVHLSTAEWAARFDELRAELTGPLVGELRRLLGLTSSWATGNAGALGVTIEQGVDRILVLPGFGAFVEGWVLSPVRRPEAAMLRLGDKVLHADPATSFNRSRADLAGVLPGGASLAAQAGFVAAFPGDIHPDDMVRPIIKHVFADGVSTNHEIDARALRVLGYSAGLQEILSLYPDPSSEPFFPALAAALAAELRPGLRDLTPVRVAPSPRALIVALPDDASEIHLAFSELTAMLRRDQLPGVAVLAVPGANRPLVISLFSAMERRRDAPCSLFFLLQPENSPYVLPEVLEQLGAERFAFLAPGLHADPAAMAEIGRALRTPGPVPGFALPIVSGSEVGSSAGDSSCEAFVADCAEVQAALDALPVRLRGSASGMLRLPLPLETRKGRLSRSWGSPPDPTTQAVNKALARQEVSL</sequence>
<proteinExistence type="predicted"/>
<evidence type="ECO:0000313" key="2">
    <source>
        <dbReference type="Proteomes" id="UP001526430"/>
    </source>
</evidence>
<keyword evidence="2" id="KW-1185">Reference proteome</keyword>
<evidence type="ECO:0000313" key="1">
    <source>
        <dbReference type="EMBL" id="MCW8085099.1"/>
    </source>
</evidence>
<comment type="caution">
    <text evidence="1">The sequence shown here is derived from an EMBL/GenBank/DDBJ whole genome shotgun (WGS) entry which is preliminary data.</text>
</comment>
<dbReference type="EMBL" id="JAPFQI010000002">
    <property type="protein sequence ID" value="MCW8085099.1"/>
    <property type="molecule type" value="Genomic_DNA"/>
</dbReference>
<dbReference type="Proteomes" id="UP001526430">
    <property type="component" value="Unassembled WGS sequence"/>
</dbReference>